<feature type="compositionally biased region" description="Polar residues" evidence="1">
    <location>
        <begin position="1"/>
        <end position="22"/>
    </location>
</feature>
<sequence length="400" mass="43265">MATKVISKQSQSSPSRANSTKQKLALFSFGSEDLSEEQPSSQNSDTHNIAASDIEQASSLSNQPFSGSGKLPSLESKDSCIFERDCCFLNPQTDRSNSISSLSNSFHNFSQPATAFSNPSQRSRSSTHNSSISMNTSNSPTSNPFQTYFKHEDLIPPALDATAHILNKEDANLDNVNMVYSSRRSSSVVALNMALGRPMSPASRKNSIYNTSFTQLDKLSKKQSDETNSSVAPASAQLQAQSPAQAQAQSQPQPQAQAPTSPLSPSQACAPQLKHSKSQVNFYSYAEMINEESQTLRRPTMSRASVSQGMLPTLRQGKFSTTPRKRNTLSYSNSLKGKSLNQSAPSAPTQSGNLYKCFIKSKNPKDDDDNVSDSNTDNESLISCSVADCIRGATTEISGH</sequence>
<feature type="region of interest" description="Disordered" evidence="1">
    <location>
        <begin position="359"/>
        <end position="378"/>
    </location>
</feature>
<dbReference type="Proteomes" id="UP001497383">
    <property type="component" value="Chromosome 2"/>
</dbReference>
<gene>
    <name evidence="2" type="ORF">LODBEIA_P15930</name>
</gene>
<feature type="region of interest" description="Disordered" evidence="1">
    <location>
        <begin position="113"/>
        <end position="142"/>
    </location>
</feature>
<feature type="compositionally biased region" description="Low complexity" evidence="1">
    <location>
        <begin position="119"/>
        <end position="142"/>
    </location>
</feature>
<evidence type="ECO:0000313" key="2">
    <source>
        <dbReference type="EMBL" id="CAK9437215.1"/>
    </source>
</evidence>
<feature type="region of interest" description="Disordered" evidence="1">
    <location>
        <begin position="313"/>
        <end position="351"/>
    </location>
</feature>
<feature type="compositionally biased region" description="Low complexity" evidence="1">
    <location>
        <begin position="229"/>
        <end position="268"/>
    </location>
</feature>
<name>A0ABP0ZHL1_9ASCO</name>
<dbReference type="RefSeq" id="XP_066828531.1">
    <property type="nucleotide sequence ID" value="XM_066971498.1"/>
</dbReference>
<proteinExistence type="predicted"/>
<feature type="region of interest" description="Disordered" evidence="1">
    <location>
        <begin position="1"/>
        <end position="70"/>
    </location>
</feature>
<organism evidence="2 3">
    <name type="scientific">Lodderomyces beijingensis</name>
    <dbReference type="NCBI Taxonomy" id="1775926"/>
    <lineage>
        <taxon>Eukaryota</taxon>
        <taxon>Fungi</taxon>
        <taxon>Dikarya</taxon>
        <taxon>Ascomycota</taxon>
        <taxon>Saccharomycotina</taxon>
        <taxon>Pichiomycetes</taxon>
        <taxon>Debaryomycetaceae</taxon>
        <taxon>Candida/Lodderomyces clade</taxon>
        <taxon>Lodderomyces</taxon>
    </lineage>
</organism>
<evidence type="ECO:0000256" key="1">
    <source>
        <dbReference type="SAM" id="MobiDB-lite"/>
    </source>
</evidence>
<feature type="compositionally biased region" description="Polar residues" evidence="1">
    <location>
        <begin position="37"/>
        <end position="66"/>
    </location>
</feature>
<protein>
    <submittedName>
        <fullName evidence="2">Uncharacterized protein</fullName>
    </submittedName>
</protein>
<reference evidence="2 3" key="1">
    <citation type="submission" date="2024-03" db="EMBL/GenBank/DDBJ databases">
        <authorList>
            <person name="Brejova B."/>
        </authorList>
    </citation>
    <scope>NUCLEOTIDE SEQUENCE [LARGE SCALE GENOMIC DNA]</scope>
    <source>
        <strain evidence="2 3">CBS 14171</strain>
    </source>
</reference>
<accession>A0ABP0ZHL1</accession>
<dbReference type="GeneID" id="92206789"/>
<evidence type="ECO:0000313" key="3">
    <source>
        <dbReference type="Proteomes" id="UP001497383"/>
    </source>
</evidence>
<feature type="compositionally biased region" description="Polar residues" evidence="1">
    <location>
        <begin position="318"/>
        <end position="351"/>
    </location>
</feature>
<dbReference type="EMBL" id="OZ022406">
    <property type="protein sequence ID" value="CAK9437215.1"/>
    <property type="molecule type" value="Genomic_DNA"/>
</dbReference>
<feature type="region of interest" description="Disordered" evidence="1">
    <location>
        <begin position="219"/>
        <end position="273"/>
    </location>
</feature>
<keyword evidence="3" id="KW-1185">Reference proteome</keyword>